<dbReference type="NCBIfam" id="NF002962">
    <property type="entry name" value="PRK03633.1"/>
    <property type="match status" value="1"/>
</dbReference>
<evidence type="ECO:0000313" key="9">
    <source>
        <dbReference type="EMBL" id="SEQ59938.1"/>
    </source>
</evidence>
<feature type="transmembrane region" description="Helical" evidence="7">
    <location>
        <begin position="355"/>
        <end position="373"/>
    </location>
</feature>
<dbReference type="Proteomes" id="UP000242515">
    <property type="component" value="Unassembled WGS sequence"/>
</dbReference>
<dbReference type="CDD" id="cd17477">
    <property type="entry name" value="MFS_YcaD_like"/>
    <property type="match status" value="1"/>
</dbReference>
<feature type="transmembrane region" description="Helical" evidence="7">
    <location>
        <begin position="241"/>
        <end position="258"/>
    </location>
</feature>
<keyword evidence="10" id="KW-1185">Reference proteome</keyword>
<dbReference type="RefSeq" id="WP_092674634.1">
    <property type="nucleotide sequence ID" value="NZ_FOGC01000004.1"/>
</dbReference>
<comment type="subcellular location">
    <subcellularLocation>
        <location evidence="1">Cell membrane</location>
        <topology evidence="1">Multi-pass membrane protein</topology>
    </subcellularLocation>
</comment>
<proteinExistence type="predicted"/>
<feature type="transmembrane region" description="Helical" evidence="7">
    <location>
        <begin position="98"/>
        <end position="120"/>
    </location>
</feature>
<feature type="transmembrane region" description="Helical" evidence="7">
    <location>
        <begin position="74"/>
        <end position="92"/>
    </location>
</feature>
<dbReference type="GO" id="GO:0022857">
    <property type="term" value="F:transmembrane transporter activity"/>
    <property type="evidence" value="ECO:0007669"/>
    <property type="project" value="InterPro"/>
</dbReference>
<dbReference type="InterPro" id="IPR020846">
    <property type="entry name" value="MFS_dom"/>
</dbReference>
<feature type="transmembrane region" description="Helical" evidence="7">
    <location>
        <begin position="327"/>
        <end position="349"/>
    </location>
</feature>
<keyword evidence="2" id="KW-0813">Transport</keyword>
<dbReference type="Pfam" id="PF07690">
    <property type="entry name" value="MFS_1"/>
    <property type="match status" value="1"/>
</dbReference>
<feature type="transmembrane region" description="Helical" evidence="7">
    <location>
        <begin position="270"/>
        <end position="288"/>
    </location>
</feature>
<reference evidence="10" key="1">
    <citation type="submission" date="2016-10" db="EMBL/GenBank/DDBJ databases">
        <authorList>
            <person name="Varghese N."/>
            <person name="Submissions S."/>
        </authorList>
    </citation>
    <scope>NUCLEOTIDE SEQUENCE [LARGE SCALE GENOMIC DNA]</scope>
    <source>
        <strain evidence="10">8N4</strain>
    </source>
</reference>
<feature type="transmembrane region" description="Helical" evidence="7">
    <location>
        <begin position="208"/>
        <end position="229"/>
    </location>
</feature>
<evidence type="ECO:0000256" key="7">
    <source>
        <dbReference type="SAM" id="Phobius"/>
    </source>
</evidence>
<dbReference type="Gene3D" id="1.20.1250.20">
    <property type="entry name" value="MFS general substrate transporter like domains"/>
    <property type="match status" value="2"/>
</dbReference>
<sequence length="386" mass="41805">MSALSRPVILLLSGLLLLTVCIAVLNTQIPLWLSHESWSTLQIGLISSAFFTGNLTGTLFAGKLINRLGFNRSYYLATAIFAIATLVLVLSHSFESWAFWRFIAGNGCALLWVIVESALLCSGTLTNRGRLLAAYMIVYYLGTVFGQLFISAMPLSVTALVPALVTLMMLAIIPLLFVAVTAGEAEEALETPKQPGVMKMFFRRQSRLGINGCIISGVVLGSLYGLMPLYLSHKGMSDSNVGYWMALLISAGIIAQWPLGKLADRYGRLLVLRVQVFVVILAAIAMLMNASLVAGLFILGSAGFTLYPVAMAWACEKVSKSELIPMNQALLLSYTAGSLAGPAITSLLMETWSDNILFVMIAIVSFVYLMMLLRKTDQQATPIAHA</sequence>
<dbReference type="SUPFAM" id="SSF103473">
    <property type="entry name" value="MFS general substrate transporter"/>
    <property type="match status" value="1"/>
</dbReference>
<feature type="transmembrane region" description="Helical" evidence="7">
    <location>
        <begin position="132"/>
        <end position="153"/>
    </location>
</feature>
<evidence type="ECO:0000259" key="8">
    <source>
        <dbReference type="PROSITE" id="PS50850"/>
    </source>
</evidence>
<evidence type="ECO:0000313" key="10">
    <source>
        <dbReference type="Proteomes" id="UP000242515"/>
    </source>
</evidence>
<name>A0A1H9HCH6_9GAMM</name>
<feature type="transmembrane region" description="Helical" evidence="7">
    <location>
        <begin position="294"/>
        <end position="315"/>
    </location>
</feature>
<dbReference type="PROSITE" id="PS50850">
    <property type="entry name" value="MFS"/>
    <property type="match status" value="1"/>
</dbReference>
<feature type="transmembrane region" description="Helical" evidence="7">
    <location>
        <begin position="159"/>
        <end position="180"/>
    </location>
</feature>
<protein>
    <submittedName>
        <fullName evidence="9">MFS transporter, UMF2 family, putative MFS family transporter protein</fullName>
    </submittedName>
</protein>
<evidence type="ECO:0000256" key="3">
    <source>
        <dbReference type="ARBA" id="ARBA00022475"/>
    </source>
</evidence>
<feature type="domain" description="Major facilitator superfamily (MFS) profile" evidence="8">
    <location>
        <begin position="7"/>
        <end position="377"/>
    </location>
</feature>
<evidence type="ECO:0000256" key="1">
    <source>
        <dbReference type="ARBA" id="ARBA00004651"/>
    </source>
</evidence>
<keyword evidence="5 7" id="KW-1133">Transmembrane helix</keyword>
<organism evidence="9 10">
    <name type="scientific">Rosenbergiella nectarea</name>
    <dbReference type="NCBI Taxonomy" id="988801"/>
    <lineage>
        <taxon>Bacteria</taxon>
        <taxon>Pseudomonadati</taxon>
        <taxon>Pseudomonadota</taxon>
        <taxon>Gammaproteobacteria</taxon>
        <taxon>Enterobacterales</taxon>
        <taxon>Erwiniaceae</taxon>
        <taxon>Rosenbergiella</taxon>
    </lineage>
</organism>
<dbReference type="PANTHER" id="PTHR23521">
    <property type="entry name" value="TRANSPORTER MFS SUPERFAMILY"/>
    <property type="match status" value="1"/>
</dbReference>
<keyword evidence="4 7" id="KW-0812">Transmembrane</keyword>
<evidence type="ECO:0000256" key="5">
    <source>
        <dbReference type="ARBA" id="ARBA00022989"/>
    </source>
</evidence>
<dbReference type="InterPro" id="IPR047200">
    <property type="entry name" value="MFS_YcaD-like"/>
</dbReference>
<dbReference type="EMBL" id="FOGC01000004">
    <property type="protein sequence ID" value="SEQ59938.1"/>
    <property type="molecule type" value="Genomic_DNA"/>
</dbReference>
<dbReference type="OrthoDB" id="9810614at2"/>
<evidence type="ECO:0000256" key="6">
    <source>
        <dbReference type="ARBA" id="ARBA00023136"/>
    </source>
</evidence>
<dbReference type="AlphaFoldDB" id="A0A1H9HCH6"/>
<dbReference type="GO" id="GO:0005886">
    <property type="term" value="C:plasma membrane"/>
    <property type="evidence" value="ECO:0007669"/>
    <property type="project" value="UniProtKB-SubCell"/>
</dbReference>
<evidence type="ECO:0000256" key="2">
    <source>
        <dbReference type="ARBA" id="ARBA00022448"/>
    </source>
</evidence>
<dbReference type="STRING" id="988801.SAMN05216522_104165"/>
<keyword evidence="6 7" id="KW-0472">Membrane</keyword>
<accession>A0A1H9HCH6</accession>
<dbReference type="InterPro" id="IPR011701">
    <property type="entry name" value="MFS"/>
</dbReference>
<keyword evidence="3" id="KW-1003">Cell membrane</keyword>
<evidence type="ECO:0000256" key="4">
    <source>
        <dbReference type="ARBA" id="ARBA00022692"/>
    </source>
</evidence>
<feature type="transmembrane region" description="Helical" evidence="7">
    <location>
        <begin position="39"/>
        <end position="62"/>
    </location>
</feature>
<gene>
    <name evidence="9" type="ORF">SAMN05216522_104165</name>
</gene>
<dbReference type="PANTHER" id="PTHR23521:SF2">
    <property type="entry name" value="TRANSPORTER MFS SUPERFAMILY"/>
    <property type="match status" value="1"/>
</dbReference>
<dbReference type="InterPro" id="IPR036259">
    <property type="entry name" value="MFS_trans_sf"/>
</dbReference>